<name>A0ABR0ATD2_9CRUS</name>
<feature type="region of interest" description="Disordered" evidence="1">
    <location>
        <begin position="49"/>
        <end position="82"/>
    </location>
</feature>
<evidence type="ECO:0000256" key="1">
    <source>
        <dbReference type="SAM" id="MobiDB-lite"/>
    </source>
</evidence>
<evidence type="ECO:0000313" key="3">
    <source>
        <dbReference type="Proteomes" id="UP001234178"/>
    </source>
</evidence>
<organism evidence="2 3">
    <name type="scientific">Daphnia magna</name>
    <dbReference type="NCBI Taxonomy" id="35525"/>
    <lineage>
        <taxon>Eukaryota</taxon>
        <taxon>Metazoa</taxon>
        <taxon>Ecdysozoa</taxon>
        <taxon>Arthropoda</taxon>
        <taxon>Crustacea</taxon>
        <taxon>Branchiopoda</taxon>
        <taxon>Diplostraca</taxon>
        <taxon>Cladocera</taxon>
        <taxon>Anomopoda</taxon>
        <taxon>Daphniidae</taxon>
        <taxon>Daphnia</taxon>
    </lineage>
</organism>
<keyword evidence="3" id="KW-1185">Reference proteome</keyword>
<evidence type="ECO:0000313" key="2">
    <source>
        <dbReference type="EMBL" id="KAK4028374.1"/>
    </source>
</evidence>
<sequence>MKRGKERGRHGGGKKGDMIQLSSVKSGRYLTSIEGRCASLQALRVHPVFNSASHQQQQPPSKSAFGDPRYSPPPSLSGGRWDVGRRAHYNRSKALWRRVGGGEWEC</sequence>
<protein>
    <submittedName>
        <fullName evidence="2">Uncharacterized protein</fullName>
    </submittedName>
</protein>
<dbReference type="EMBL" id="JAOYFB010000038">
    <property type="protein sequence ID" value="KAK4028374.1"/>
    <property type="molecule type" value="Genomic_DNA"/>
</dbReference>
<feature type="compositionally biased region" description="Basic residues" evidence="1">
    <location>
        <begin position="1"/>
        <end position="13"/>
    </location>
</feature>
<feature type="compositionally biased region" description="Polar residues" evidence="1">
    <location>
        <begin position="50"/>
        <end position="61"/>
    </location>
</feature>
<dbReference type="Proteomes" id="UP001234178">
    <property type="component" value="Unassembled WGS sequence"/>
</dbReference>
<proteinExistence type="predicted"/>
<comment type="caution">
    <text evidence="2">The sequence shown here is derived from an EMBL/GenBank/DDBJ whole genome shotgun (WGS) entry which is preliminary data.</text>
</comment>
<accession>A0ABR0ATD2</accession>
<gene>
    <name evidence="2" type="ORF">OUZ56_017654</name>
</gene>
<feature type="region of interest" description="Disordered" evidence="1">
    <location>
        <begin position="1"/>
        <end position="20"/>
    </location>
</feature>
<reference evidence="2 3" key="1">
    <citation type="journal article" date="2023" name="Nucleic Acids Res.">
        <title>The hologenome of Daphnia magna reveals possible DNA methylation and microbiome-mediated evolution of the host genome.</title>
        <authorList>
            <person name="Chaturvedi A."/>
            <person name="Li X."/>
            <person name="Dhandapani V."/>
            <person name="Marshall H."/>
            <person name="Kissane S."/>
            <person name="Cuenca-Cambronero M."/>
            <person name="Asole G."/>
            <person name="Calvet F."/>
            <person name="Ruiz-Romero M."/>
            <person name="Marangio P."/>
            <person name="Guigo R."/>
            <person name="Rago D."/>
            <person name="Mirbahai L."/>
            <person name="Eastwood N."/>
            <person name="Colbourne J.K."/>
            <person name="Zhou J."/>
            <person name="Mallon E."/>
            <person name="Orsini L."/>
        </authorList>
    </citation>
    <scope>NUCLEOTIDE SEQUENCE [LARGE SCALE GENOMIC DNA]</scope>
    <source>
        <strain evidence="2">LRV0_1</strain>
    </source>
</reference>